<organism evidence="10 11">
    <name type="scientific">Saitoella complicata (strain BCRC 22490 / CBS 7301 / JCM 7358 / NBRC 10748 / NRRL Y-17804)</name>
    <dbReference type="NCBI Taxonomy" id="698492"/>
    <lineage>
        <taxon>Eukaryota</taxon>
        <taxon>Fungi</taxon>
        <taxon>Dikarya</taxon>
        <taxon>Ascomycota</taxon>
        <taxon>Taphrinomycotina</taxon>
        <taxon>Taphrinomycotina incertae sedis</taxon>
        <taxon>Saitoella</taxon>
    </lineage>
</organism>
<comment type="similarity">
    <text evidence="2">Belongs to the MAD1 family.</text>
</comment>
<dbReference type="GO" id="GO:0000776">
    <property type="term" value="C:kinetochore"/>
    <property type="evidence" value="ECO:0007669"/>
    <property type="project" value="TreeGrafter"/>
</dbReference>
<keyword evidence="8" id="KW-0175">Coiled coil</keyword>
<reference evidence="10 11" key="3">
    <citation type="journal article" date="2015" name="Genome Announc.">
        <title>Draft Genome Sequence of the Archiascomycetous Yeast Saitoella complicata.</title>
        <authorList>
            <person name="Yamauchi K."/>
            <person name="Kondo S."/>
            <person name="Hamamoto M."/>
            <person name="Takahashi Y."/>
            <person name="Ogura Y."/>
            <person name="Hayashi T."/>
            <person name="Nishida H."/>
        </authorList>
    </citation>
    <scope>NUCLEOTIDE SEQUENCE [LARGE SCALE GENOMIC DNA]</scope>
    <source>
        <strain evidence="10 11">NRRL Y-17804</strain>
    </source>
</reference>
<dbReference type="GO" id="GO:0007094">
    <property type="term" value="P:mitotic spindle assembly checkpoint signaling"/>
    <property type="evidence" value="ECO:0007669"/>
    <property type="project" value="InterPro"/>
</dbReference>
<proteinExistence type="inferred from homology"/>
<feature type="coiled-coil region" evidence="8">
    <location>
        <begin position="578"/>
        <end position="619"/>
    </location>
</feature>
<dbReference type="EMBL" id="BACD03000034">
    <property type="protein sequence ID" value="GAO50579.1"/>
    <property type="molecule type" value="Genomic_DNA"/>
</dbReference>
<feature type="coiled-coil region" evidence="8">
    <location>
        <begin position="683"/>
        <end position="710"/>
    </location>
</feature>
<dbReference type="Gene3D" id="3.30.457.60">
    <property type="match status" value="1"/>
</dbReference>
<keyword evidence="5" id="KW-0498">Mitosis</keyword>
<keyword evidence="4" id="KW-0132">Cell division</keyword>
<dbReference type="GO" id="GO:0072686">
    <property type="term" value="C:mitotic spindle"/>
    <property type="evidence" value="ECO:0007669"/>
    <property type="project" value="TreeGrafter"/>
</dbReference>
<keyword evidence="6" id="KW-0539">Nucleus</keyword>
<evidence type="ECO:0000256" key="8">
    <source>
        <dbReference type="SAM" id="Coils"/>
    </source>
</evidence>
<feature type="coiled-coil region" evidence="8">
    <location>
        <begin position="213"/>
        <end position="407"/>
    </location>
</feature>
<evidence type="ECO:0000256" key="5">
    <source>
        <dbReference type="ARBA" id="ARBA00022776"/>
    </source>
</evidence>
<name>A0A0E9NL57_SAICN</name>
<evidence type="ECO:0000256" key="9">
    <source>
        <dbReference type="SAM" id="MobiDB-lite"/>
    </source>
</evidence>
<dbReference type="SUPFAM" id="SSF75704">
    <property type="entry name" value="Mitotic arrest deficient-like 1, Mad1"/>
    <property type="match status" value="1"/>
</dbReference>
<feature type="coiled-coil region" evidence="8">
    <location>
        <begin position="447"/>
        <end position="553"/>
    </location>
</feature>
<accession>A0A0E9NL57</accession>
<evidence type="ECO:0000256" key="4">
    <source>
        <dbReference type="ARBA" id="ARBA00022618"/>
    </source>
</evidence>
<evidence type="ECO:0000313" key="11">
    <source>
        <dbReference type="Proteomes" id="UP000033140"/>
    </source>
</evidence>
<dbReference type="Gene3D" id="6.10.250.90">
    <property type="match status" value="1"/>
</dbReference>
<evidence type="ECO:0000256" key="3">
    <source>
        <dbReference type="ARBA" id="ARBA00022019"/>
    </source>
</evidence>
<evidence type="ECO:0000256" key="6">
    <source>
        <dbReference type="ARBA" id="ARBA00023242"/>
    </source>
</evidence>
<comment type="caution">
    <text evidence="10">The sequence shown here is derived from an EMBL/GenBank/DDBJ whole genome shotgun (WGS) entry which is preliminary data.</text>
</comment>
<feature type="region of interest" description="Disordered" evidence="9">
    <location>
        <begin position="1"/>
        <end position="100"/>
    </location>
</feature>
<reference evidence="10 11" key="1">
    <citation type="journal article" date="2011" name="J. Gen. Appl. Microbiol.">
        <title>Draft genome sequencing of the enigmatic yeast Saitoella complicata.</title>
        <authorList>
            <person name="Nishida H."/>
            <person name="Hamamoto M."/>
            <person name="Sugiyama J."/>
        </authorList>
    </citation>
    <scope>NUCLEOTIDE SEQUENCE [LARGE SCALE GENOMIC DNA]</scope>
    <source>
        <strain evidence="10 11">NRRL Y-17804</strain>
    </source>
</reference>
<keyword evidence="11" id="KW-1185">Reference proteome</keyword>
<dbReference type="PANTHER" id="PTHR23168">
    <property type="entry name" value="MITOTIC SPINDLE ASSEMBLY CHECKPOINT PROTEIN MAD1 MITOTIC ARREST DEFICIENT-LIKE PROTEIN 1"/>
    <property type="match status" value="1"/>
</dbReference>
<dbReference type="STRING" id="698492.A0A0E9NL57"/>
<dbReference type="GO" id="GO:0051315">
    <property type="term" value="P:attachment of mitotic spindle microtubules to kinetochore"/>
    <property type="evidence" value="ECO:0007669"/>
    <property type="project" value="TreeGrafter"/>
</dbReference>
<dbReference type="GO" id="GO:0005635">
    <property type="term" value="C:nuclear envelope"/>
    <property type="evidence" value="ECO:0007669"/>
    <property type="project" value="TreeGrafter"/>
</dbReference>
<dbReference type="InterPro" id="IPR008672">
    <property type="entry name" value="Mad1"/>
</dbReference>
<dbReference type="AlphaFoldDB" id="A0A0E9NL57"/>
<dbReference type="GO" id="GO:0051301">
    <property type="term" value="P:cell division"/>
    <property type="evidence" value="ECO:0007669"/>
    <property type="project" value="UniProtKB-KW"/>
</dbReference>
<feature type="compositionally biased region" description="Low complexity" evidence="9">
    <location>
        <begin position="31"/>
        <end position="63"/>
    </location>
</feature>
<evidence type="ECO:0000256" key="1">
    <source>
        <dbReference type="ARBA" id="ARBA00004123"/>
    </source>
</evidence>
<dbReference type="Gene3D" id="1.20.5.170">
    <property type="match status" value="1"/>
</dbReference>
<dbReference type="OMA" id="YKLDFMP"/>
<dbReference type="PANTHER" id="PTHR23168:SF0">
    <property type="entry name" value="MITOTIC SPINDLE ASSEMBLY CHECKPOINT PROTEIN MAD1"/>
    <property type="match status" value="1"/>
</dbReference>
<evidence type="ECO:0000256" key="7">
    <source>
        <dbReference type="ARBA" id="ARBA00023306"/>
    </source>
</evidence>
<dbReference type="Proteomes" id="UP000033140">
    <property type="component" value="Unassembled WGS sequence"/>
</dbReference>
<evidence type="ECO:0000313" key="10">
    <source>
        <dbReference type="EMBL" id="GAO50579.1"/>
    </source>
</evidence>
<gene>
    <name evidence="10" type="ORF">G7K_4703-t1</name>
</gene>
<sequence>MSKENPFQKRMSIGPSKIPAPTSRIHMLAGARPAAPAQPSLPPAFAAPQPPTSAASPTPASAPVSKDDLLYFSPVRFDPPDTGAPASGNDPFINVATPASSTARRAQMQLVAGESPRFLQATPARSLFGSAAGTPYSARRSIVGTPRKGDSESAELLVQLQKLQYELSNLQSDSERSKLHFEAKERETQARALEETKKVNGLETDKRFLFERSQEQAAELDDLRAELAKVKAETAKEAKTLREENSAMKEKVAHLDTQNHLLVENAQQELDGMHARVENYEAMNAQMREEMASLSKTLTEKSNALAASEEKATILEERVKELESRGVDAEEMATVQRELSHKLDELRQLEIVNRRQQTELDSLREKAQSIAVLTEEKSILETRLKQMEDLRERKAEAELKISELQRERAQWISFLEANEDIGGATPEAVCKALAEERGQRAIVLEKLGRVEVELSSQESKASEWEKELKEVKEELATKTAKWAVMDRIKLRLERQKALALQEVEFLRAQLKTYDDEESMFMQGSYDEQKAKRLNDMEVMLTDYKTELAKLISEDSENAAKAGLIDVDAIVTGAKRKREEDEDERLGELTRRNRQLQDDLAKLQQEDILLKKELTSLQAQIEELDKLAKVGQTRILQLKSNPTVNYHATRQEELDLLKAENASLLAQVEGRIEDCGNMVPAETLTLVRKEIKKMEAALKQSEIRTSRLKEVIGAKMQESREAVWNLLGYKMEFLPEGRVRLVSALAKDKQASIVINLDTGTLMRTGETTDEEWSQEMDALMTEWLAEKKTTPGFLAALTLKLLEVHQKKDQA</sequence>
<dbReference type="Pfam" id="PF05557">
    <property type="entry name" value="MAD"/>
    <property type="match status" value="1"/>
</dbReference>
<evidence type="ECO:0000256" key="2">
    <source>
        <dbReference type="ARBA" id="ARBA00008029"/>
    </source>
</evidence>
<reference evidence="10 11" key="2">
    <citation type="journal article" date="2014" name="J. Gen. Appl. Microbiol.">
        <title>The early diverging ascomycetous budding yeast Saitoella complicata has three histone deacetylases belonging to the Clr6, Hos2, and Rpd3 lineages.</title>
        <authorList>
            <person name="Nishida H."/>
            <person name="Matsumoto T."/>
            <person name="Kondo S."/>
            <person name="Hamamoto M."/>
            <person name="Yoshikawa H."/>
        </authorList>
    </citation>
    <scope>NUCLEOTIDE SEQUENCE [LARGE SCALE GENOMIC DNA]</scope>
    <source>
        <strain evidence="10 11">NRRL Y-17804</strain>
    </source>
</reference>
<comment type="subcellular location">
    <subcellularLocation>
        <location evidence="1">Nucleus</location>
    </subcellularLocation>
</comment>
<protein>
    <recommendedName>
        <fullName evidence="3">Spindle assembly checkpoint component MAD1</fullName>
    </recommendedName>
</protein>
<keyword evidence="7" id="KW-0131">Cell cycle</keyword>